<evidence type="ECO:0000313" key="1">
    <source>
        <dbReference type="EMBL" id="CAB4334206.1"/>
    </source>
</evidence>
<reference evidence="1" key="1">
    <citation type="submission" date="2020-05" db="EMBL/GenBank/DDBJ databases">
        <authorList>
            <person name="Chiriac C."/>
            <person name="Salcher M."/>
            <person name="Ghai R."/>
            <person name="Kavagutti S V."/>
        </authorList>
    </citation>
    <scope>NUCLEOTIDE SEQUENCE</scope>
</reference>
<dbReference type="EMBL" id="CAESAL010000009">
    <property type="protein sequence ID" value="CAB4334206.1"/>
    <property type="molecule type" value="Genomic_DNA"/>
</dbReference>
<gene>
    <name evidence="1" type="ORF">UFOPK3331_00449</name>
</gene>
<proteinExistence type="predicted"/>
<protein>
    <submittedName>
        <fullName evidence="1">Unannotated protein</fullName>
    </submittedName>
</protein>
<accession>A0A6J5YXJ1</accession>
<name>A0A6J5YXJ1_9ZZZZ</name>
<dbReference type="AlphaFoldDB" id="A0A6J5YXJ1"/>
<organism evidence="1">
    <name type="scientific">freshwater metagenome</name>
    <dbReference type="NCBI Taxonomy" id="449393"/>
    <lineage>
        <taxon>unclassified sequences</taxon>
        <taxon>metagenomes</taxon>
        <taxon>ecological metagenomes</taxon>
    </lineage>
</organism>
<sequence>MEGVTVKVGVDRHGGDAHFLTGADDTDSDFAAVGDEDLFKHALWWHA</sequence>